<feature type="chain" id="PRO_5031238989" evidence="2">
    <location>
        <begin position="26"/>
        <end position="324"/>
    </location>
</feature>
<evidence type="ECO:0000256" key="1">
    <source>
        <dbReference type="ARBA" id="ARBA00006987"/>
    </source>
</evidence>
<feature type="signal peptide" evidence="2">
    <location>
        <begin position="1"/>
        <end position="25"/>
    </location>
</feature>
<dbReference type="InterPro" id="IPR005064">
    <property type="entry name" value="BUG"/>
</dbReference>
<organism evidence="3 4">
    <name type="scientific">Cupriavidus alkaliphilus</name>
    <dbReference type="NCBI Taxonomy" id="942866"/>
    <lineage>
        <taxon>Bacteria</taxon>
        <taxon>Pseudomonadati</taxon>
        <taxon>Pseudomonadota</taxon>
        <taxon>Betaproteobacteria</taxon>
        <taxon>Burkholderiales</taxon>
        <taxon>Burkholderiaceae</taxon>
        <taxon>Cupriavidus</taxon>
    </lineage>
</organism>
<keyword evidence="3" id="KW-0675">Receptor</keyword>
<dbReference type="Pfam" id="PF03401">
    <property type="entry name" value="TctC"/>
    <property type="match status" value="1"/>
</dbReference>
<dbReference type="Proteomes" id="UP000578036">
    <property type="component" value="Unassembled WGS sequence"/>
</dbReference>
<dbReference type="EMBL" id="JACHWF010000006">
    <property type="protein sequence ID" value="MBB3009923.1"/>
    <property type="molecule type" value="Genomic_DNA"/>
</dbReference>
<comment type="similarity">
    <text evidence="1">Belongs to the UPF0065 (bug) family.</text>
</comment>
<dbReference type="PANTHER" id="PTHR42928:SF5">
    <property type="entry name" value="BLR1237 PROTEIN"/>
    <property type="match status" value="1"/>
</dbReference>
<evidence type="ECO:0000313" key="3">
    <source>
        <dbReference type="EMBL" id="MBB3009923.1"/>
    </source>
</evidence>
<dbReference type="Gene3D" id="3.40.190.10">
    <property type="entry name" value="Periplasmic binding protein-like II"/>
    <property type="match status" value="1"/>
</dbReference>
<dbReference type="InterPro" id="IPR042100">
    <property type="entry name" value="Bug_dom1"/>
</dbReference>
<keyword evidence="2" id="KW-0732">Signal</keyword>
<protein>
    <submittedName>
        <fullName evidence="3">Tripartite-type tricarboxylate transporter receptor subunit TctC</fullName>
    </submittedName>
</protein>
<accession>A0A7W4VF20</accession>
<proteinExistence type="inferred from homology"/>
<gene>
    <name evidence="3" type="ORF">FHX61_004599</name>
</gene>
<evidence type="ECO:0000313" key="4">
    <source>
        <dbReference type="Proteomes" id="UP000578036"/>
    </source>
</evidence>
<sequence>MITLTSAFRALVSVAMLALTGTVSAQTYPSRPIQLIVPFSAGGPTDVYARLIGKSLGDALGQPVIVDNRPGATGLIGTKAVKDAPPDGYTLLYTSNSAHVIGPLLRKPQSFDPVLDFTPITEPLRYPMYLLTSTKLPAKTFKEFVALAKSQPGKLTYASVGTGSGSHLACELMNRAAGIQALHVPYKGAAQTGTALMSAEVDFMCDSVGNSQPMVRAGKMNGLALTSAKRLPAVPNIPTMTEQGVAVEAYIWHGVFGPKGLPADVRKKLAVAIRSVMNSPELNARMHKEGYELVNQSPEQFAKDITSEKAVWAKLIAEKNITAD</sequence>
<dbReference type="RefSeq" id="WP_183300278.1">
    <property type="nucleotide sequence ID" value="NZ_JACHWF010000006.1"/>
</dbReference>
<keyword evidence="4" id="KW-1185">Reference proteome</keyword>
<dbReference type="SUPFAM" id="SSF53850">
    <property type="entry name" value="Periplasmic binding protein-like II"/>
    <property type="match status" value="1"/>
</dbReference>
<dbReference type="CDD" id="cd07012">
    <property type="entry name" value="PBP2_Bug_TTT"/>
    <property type="match status" value="1"/>
</dbReference>
<dbReference type="PIRSF" id="PIRSF017082">
    <property type="entry name" value="YflP"/>
    <property type="match status" value="1"/>
</dbReference>
<evidence type="ECO:0000256" key="2">
    <source>
        <dbReference type="SAM" id="SignalP"/>
    </source>
</evidence>
<name>A0A7W4VF20_9BURK</name>
<dbReference type="Gene3D" id="3.40.190.150">
    <property type="entry name" value="Bordetella uptake gene, domain 1"/>
    <property type="match status" value="1"/>
</dbReference>
<dbReference type="AlphaFoldDB" id="A0A7W4VF20"/>
<comment type="caution">
    <text evidence="3">The sequence shown here is derived from an EMBL/GenBank/DDBJ whole genome shotgun (WGS) entry which is preliminary data.</text>
</comment>
<dbReference type="PANTHER" id="PTHR42928">
    <property type="entry name" value="TRICARBOXYLATE-BINDING PROTEIN"/>
    <property type="match status" value="1"/>
</dbReference>
<reference evidence="3 4" key="1">
    <citation type="submission" date="2020-08" db="EMBL/GenBank/DDBJ databases">
        <title>Genomic Encyclopedia of Type Strains, Phase IV (KMG-V): Genome sequencing to study the core and pangenomes of soil and plant-associated prokaryotes.</title>
        <authorList>
            <person name="Whitman W."/>
        </authorList>
    </citation>
    <scope>NUCLEOTIDE SEQUENCE [LARGE SCALE GENOMIC DNA]</scope>
    <source>
        <strain evidence="3 4">SLV-2362</strain>
    </source>
</reference>